<keyword evidence="7" id="KW-0966">Cell projection</keyword>
<dbReference type="AlphaFoldDB" id="A0A0A8H342"/>
<evidence type="ECO:0000313" key="8">
    <source>
        <dbReference type="Proteomes" id="UP000031163"/>
    </source>
</evidence>
<dbReference type="SUPFAM" id="SSF117143">
    <property type="entry name" value="Flagellar hook protein flgE"/>
    <property type="match status" value="1"/>
</dbReference>
<comment type="similarity">
    <text evidence="2 4">Belongs to the flagella basal body rod proteins family.</text>
</comment>
<proteinExistence type="inferred from homology"/>
<dbReference type="GO" id="GO:0009425">
    <property type="term" value="C:bacterial-type flagellum basal body"/>
    <property type="evidence" value="ECO:0007669"/>
    <property type="project" value="UniProtKB-SubCell"/>
</dbReference>
<keyword evidence="7" id="KW-0969">Cilium</keyword>
<dbReference type="STRING" id="1031564.CINS_1459"/>
<dbReference type="InterPro" id="IPR053967">
    <property type="entry name" value="LlgE_F_G-like_D1"/>
</dbReference>
<dbReference type="Pfam" id="PF06429">
    <property type="entry name" value="Flg_bbr_C"/>
    <property type="match status" value="1"/>
</dbReference>
<keyword evidence="3 4" id="KW-0975">Bacterial flagellum</keyword>
<dbReference type="NCBIfam" id="TIGR03506">
    <property type="entry name" value="FlgEFG_subfam"/>
    <property type="match status" value="1"/>
</dbReference>
<sequence length="541" mass="58392">MFTALYNGVNGVKSQSYSIDNTAHNISNVNTVGFKYSEVGFKDVFYSTMTTQSYNKGQAGYGTSVGSINDTFEQGPLMSTDNEFDVAIAGKGFFGVSNGNGVYYTRNGAFKPDANGNLVDSNGNYVLGTMNPSLQEIPLSERVSNMFGQQLGQKVTTALTGKPGVNFQMGGVGAQGPISVPKNLYLPPQATQNITWSGNLDTSTKTEAVNIDLDVQKFTFAKNADGTFNISGSVKDEQIFGLKPGTMIYFNITDEKGITQTLQATLNDDLSFNLENQKLEKIDPQSAKLESSHLSMEKELADSSELSAKLINPDGSINWVKVKLDRVLPQNGTNLEYKAVAQVYDNNNNKIGGTTEGLITFNESGALVANTLTSVDNNGTKVNINLGSFYDPKIPNSGYDGLHALSNKQSSVHTKTDGLGEGFLNNYAINTDGTIVATFTNGDQIPMAKLALFNFINEQGLEKLGENLYGQTSNSGEPTFLLSNNGTFSTANFKGSYLEQSNVDLAIEFTNLITLQKAYDSSSKSISTADQMIQKAINMKR</sequence>
<evidence type="ECO:0000259" key="6">
    <source>
        <dbReference type="Pfam" id="PF22692"/>
    </source>
</evidence>
<evidence type="ECO:0000256" key="2">
    <source>
        <dbReference type="ARBA" id="ARBA00009677"/>
    </source>
</evidence>
<dbReference type="PANTHER" id="PTHR30435:SF19">
    <property type="entry name" value="FLAGELLAR BASAL-BODY ROD PROTEIN FLGG"/>
    <property type="match status" value="1"/>
</dbReference>
<name>A0A0A8H342_9BACT</name>
<evidence type="ECO:0000259" key="5">
    <source>
        <dbReference type="Pfam" id="PF06429"/>
    </source>
</evidence>
<accession>A0A0A8H342</accession>
<feature type="domain" description="Flagellar basal-body/hook protein C-terminal" evidence="5">
    <location>
        <begin position="496"/>
        <end position="539"/>
    </location>
</feature>
<dbReference type="InterPro" id="IPR037925">
    <property type="entry name" value="FlgE/F/G-like"/>
</dbReference>
<organism evidence="7 8">
    <name type="scientific">Campylobacter insulaenigrae NCTC 12927</name>
    <dbReference type="NCBI Taxonomy" id="1031564"/>
    <lineage>
        <taxon>Bacteria</taxon>
        <taxon>Pseudomonadati</taxon>
        <taxon>Campylobacterota</taxon>
        <taxon>Epsilonproteobacteria</taxon>
        <taxon>Campylobacterales</taxon>
        <taxon>Campylobacteraceae</taxon>
        <taxon>Campylobacter</taxon>
    </lineage>
</organism>
<feature type="domain" description="Flagellar hook protein FlgE/F/G-like D1" evidence="6">
    <location>
        <begin position="87"/>
        <end position="136"/>
    </location>
</feature>
<gene>
    <name evidence="7" type="primary">flgE</name>
    <name evidence="7" type="ORF">CINS_1459</name>
</gene>
<keyword evidence="7" id="KW-0282">Flagellum</keyword>
<dbReference type="InterPro" id="IPR010930">
    <property type="entry name" value="Flg_bb/hook_C_dom"/>
</dbReference>
<dbReference type="Proteomes" id="UP000031163">
    <property type="component" value="Chromosome"/>
</dbReference>
<protein>
    <submittedName>
        <fullName evidence="7">Flagellar hook protein</fullName>
    </submittedName>
</protein>
<evidence type="ECO:0000256" key="4">
    <source>
        <dbReference type="RuleBase" id="RU362116"/>
    </source>
</evidence>
<dbReference type="GO" id="GO:0071978">
    <property type="term" value="P:bacterial-type flagellum-dependent swarming motility"/>
    <property type="evidence" value="ECO:0007669"/>
    <property type="project" value="TreeGrafter"/>
</dbReference>
<evidence type="ECO:0000256" key="3">
    <source>
        <dbReference type="ARBA" id="ARBA00023143"/>
    </source>
</evidence>
<reference evidence="7 8" key="1">
    <citation type="journal article" date="2014" name="Genome Biol. Evol.">
        <title>Comparative Genomics of the Campylobacter lari Group.</title>
        <authorList>
            <person name="Miller W.G."/>
            <person name="Yee E."/>
            <person name="Chapman M.H."/>
            <person name="Smith T.P."/>
            <person name="Bono J.L."/>
            <person name="Huynh S."/>
            <person name="Parker C.T."/>
            <person name="Vandamme P."/>
            <person name="Luong K."/>
            <person name="Korlach J."/>
        </authorList>
    </citation>
    <scope>NUCLEOTIDE SEQUENCE [LARGE SCALE GENOMIC DNA]</scope>
    <source>
        <strain evidence="7 8">NCTC 12927</strain>
    </source>
</reference>
<comment type="subcellular location">
    <subcellularLocation>
        <location evidence="1 4">Bacterial flagellum basal body</location>
    </subcellularLocation>
</comment>
<dbReference type="GeneID" id="74432237"/>
<evidence type="ECO:0000313" key="7">
    <source>
        <dbReference type="EMBL" id="AJC88402.1"/>
    </source>
</evidence>
<dbReference type="RefSeq" id="WP_039651149.1">
    <property type="nucleotide sequence ID" value="NZ_CP007770.1"/>
</dbReference>
<dbReference type="Pfam" id="PF22692">
    <property type="entry name" value="LlgE_F_G_D1"/>
    <property type="match status" value="1"/>
</dbReference>
<dbReference type="PANTHER" id="PTHR30435">
    <property type="entry name" value="FLAGELLAR PROTEIN"/>
    <property type="match status" value="1"/>
</dbReference>
<dbReference type="KEGG" id="cis:CINS_1459"/>
<dbReference type="HOGENOM" id="CLU_013687_2_4_7"/>
<dbReference type="EMBL" id="CP007770">
    <property type="protein sequence ID" value="AJC88402.1"/>
    <property type="molecule type" value="Genomic_DNA"/>
</dbReference>
<dbReference type="InterPro" id="IPR020013">
    <property type="entry name" value="Flagellar_FlgE/F/G"/>
</dbReference>
<evidence type="ECO:0000256" key="1">
    <source>
        <dbReference type="ARBA" id="ARBA00004117"/>
    </source>
</evidence>